<name>A0A5C7AYH7_9FLAO</name>
<dbReference type="InterPro" id="IPR051604">
    <property type="entry name" value="Ergot_Alk_Oxidoreductase"/>
</dbReference>
<dbReference type="AlphaFoldDB" id="A0A5C7AYH7"/>
<evidence type="ECO:0000313" key="3">
    <source>
        <dbReference type="Proteomes" id="UP000321790"/>
    </source>
</evidence>
<dbReference type="Gene3D" id="3.90.25.10">
    <property type="entry name" value="UDP-galactose 4-epimerase, domain 1"/>
    <property type="match status" value="1"/>
</dbReference>
<dbReference type="Pfam" id="PF05368">
    <property type="entry name" value="NmrA"/>
    <property type="match status" value="1"/>
</dbReference>
<sequence>MNGNILVIGATGKTGSRIVQQLKQKGLNPRIGSRNAFPKFDWHNKNTWIDTLKGIEKMYITYYPDLAVPGAKEIIESLIHLAKELGVKKTVLLSGKGETEAEACEKIVINSGLNYTIIRASWFNQNWSESFFLESILSGEVALPMSDVPIPFVDAEDIAEVASTILLNDKYNSKIIELTGPELITFKDIIKIISKVSNRKLNFYDISLEQYVEGMKQQNVPNDMVWLIEYLFSTVLTNPENQKITHGVDMVLGRPAKTFLAYAEACAKKDIWSNTEIQKQTL</sequence>
<dbReference type="Proteomes" id="UP000321790">
    <property type="component" value="Unassembled WGS sequence"/>
</dbReference>
<dbReference type="PANTHER" id="PTHR43162:SF1">
    <property type="entry name" value="PRESTALK A DIFFERENTIATION PROTEIN A"/>
    <property type="match status" value="1"/>
</dbReference>
<keyword evidence="3" id="KW-1185">Reference proteome</keyword>
<comment type="caution">
    <text evidence="2">The sequence shown here is derived from an EMBL/GenBank/DDBJ whole genome shotgun (WGS) entry which is preliminary data.</text>
</comment>
<reference evidence="3" key="1">
    <citation type="submission" date="2019-08" db="EMBL/GenBank/DDBJ databases">
        <title>Seonamhaeicola sediminis sp. nov., isolated from marine sediment.</title>
        <authorList>
            <person name="Cao W.R."/>
        </authorList>
    </citation>
    <scope>NUCLEOTIDE SEQUENCE [LARGE SCALE GENOMIC DNA]</scope>
    <source>
        <strain evidence="3">Gy8</strain>
    </source>
</reference>
<organism evidence="2 3">
    <name type="scientific">Seonamhaeicola algicola</name>
    <dbReference type="NCBI Taxonomy" id="1719036"/>
    <lineage>
        <taxon>Bacteria</taxon>
        <taxon>Pseudomonadati</taxon>
        <taxon>Bacteroidota</taxon>
        <taxon>Flavobacteriia</taxon>
        <taxon>Flavobacteriales</taxon>
        <taxon>Flavobacteriaceae</taxon>
    </lineage>
</organism>
<proteinExistence type="predicted"/>
<dbReference type="InterPro" id="IPR036291">
    <property type="entry name" value="NAD(P)-bd_dom_sf"/>
</dbReference>
<dbReference type="OrthoDB" id="9780595at2"/>
<dbReference type="Gene3D" id="3.40.50.720">
    <property type="entry name" value="NAD(P)-binding Rossmann-like Domain"/>
    <property type="match status" value="1"/>
</dbReference>
<protein>
    <submittedName>
        <fullName evidence="2">NmrA family transcriptional regulator</fullName>
    </submittedName>
</protein>
<dbReference type="RefSeq" id="WP_147130894.1">
    <property type="nucleotide sequence ID" value="NZ_VOSC01000007.1"/>
</dbReference>
<evidence type="ECO:0000313" key="2">
    <source>
        <dbReference type="EMBL" id="TXE13860.1"/>
    </source>
</evidence>
<dbReference type="SUPFAM" id="SSF51735">
    <property type="entry name" value="NAD(P)-binding Rossmann-fold domains"/>
    <property type="match status" value="1"/>
</dbReference>
<evidence type="ECO:0000259" key="1">
    <source>
        <dbReference type="Pfam" id="PF05368"/>
    </source>
</evidence>
<dbReference type="EMBL" id="VOSC01000007">
    <property type="protein sequence ID" value="TXE13860.1"/>
    <property type="molecule type" value="Genomic_DNA"/>
</dbReference>
<dbReference type="PANTHER" id="PTHR43162">
    <property type="match status" value="1"/>
</dbReference>
<feature type="domain" description="NmrA-like" evidence="1">
    <location>
        <begin position="105"/>
        <end position="233"/>
    </location>
</feature>
<dbReference type="InterPro" id="IPR008030">
    <property type="entry name" value="NmrA-like"/>
</dbReference>
<accession>A0A5C7AYH7</accession>
<gene>
    <name evidence="2" type="ORF">FUA26_01920</name>
</gene>